<name>G0HAX8_CORVD</name>
<dbReference type="eggNOG" id="ENOG5031UZW">
    <property type="taxonomic scope" value="Bacteria"/>
</dbReference>
<organism evidence="3 4">
    <name type="scientific">Corynebacterium variabile (strain DSM 44702 / CIP 107183 / JCM 12073 / NCIMB 30131)</name>
    <name type="common">Corynebacterium mooreparkense</name>
    <dbReference type="NCBI Taxonomy" id="858619"/>
    <lineage>
        <taxon>Bacteria</taxon>
        <taxon>Bacillati</taxon>
        <taxon>Actinomycetota</taxon>
        <taxon>Actinomycetes</taxon>
        <taxon>Mycobacteriales</taxon>
        <taxon>Corynebacteriaceae</taxon>
        <taxon>Corynebacterium</taxon>
    </lineage>
</organism>
<feature type="chain" id="PRO_5038936302" evidence="2">
    <location>
        <begin position="22"/>
        <end position="340"/>
    </location>
</feature>
<protein>
    <submittedName>
        <fullName evidence="3">Putative secreted protein</fullName>
    </submittedName>
</protein>
<proteinExistence type="predicted"/>
<evidence type="ECO:0000313" key="3">
    <source>
        <dbReference type="EMBL" id="AEK35794.1"/>
    </source>
</evidence>
<evidence type="ECO:0000256" key="2">
    <source>
        <dbReference type="SAM" id="SignalP"/>
    </source>
</evidence>
<evidence type="ECO:0000313" key="4">
    <source>
        <dbReference type="Proteomes" id="UP000006659"/>
    </source>
</evidence>
<keyword evidence="2" id="KW-0732">Signal</keyword>
<accession>G0HAX8</accession>
<dbReference type="STRING" id="858619.CVAR_0445"/>
<gene>
    <name evidence="3" type="ordered locus">CVAR_0445</name>
</gene>
<sequence length="340" mass="34307">MILFRYVTVPALMLTTVLVLGACSDSDAHGGGETTADSVGAVEDSASLAMLYSGALDGVSVDDFRDPEVTAGELTGDFEYAVADLNADGTPELLVKANGTEFSAVRLFGAAEENTELVETSKIFHDGAAGAGGSRMNVMTTTDNSGLLATSGLAGTGETETVLWSYDGAEMHESGQTWHYRIDQIPSDLTSLEQKIDWTPVSDLSGLDDLSEGTAEVEAGSEGGPQPTSAGDADDGNAASSGGTLPQSVTASSATSCGFAMSVAQEAMQPVYGGDTISPADANGYAGIASVTATSPTNGQTYTMQCGIGSGGGTSTCTGGNNAQVTVSKPGNGSLLDLDN</sequence>
<dbReference type="HOGENOM" id="CLU_815630_0_0_11"/>
<dbReference type="EMBL" id="CP002917">
    <property type="protein sequence ID" value="AEK35794.1"/>
    <property type="molecule type" value="Genomic_DNA"/>
</dbReference>
<dbReference type="Proteomes" id="UP000006659">
    <property type="component" value="Chromosome"/>
</dbReference>
<evidence type="ECO:0000256" key="1">
    <source>
        <dbReference type="SAM" id="MobiDB-lite"/>
    </source>
</evidence>
<dbReference type="KEGG" id="cva:CVAR_0445"/>
<feature type="region of interest" description="Disordered" evidence="1">
    <location>
        <begin position="202"/>
        <end position="247"/>
    </location>
</feature>
<dbReference type="PROSITE" id="PS51257">
    <property type="entry name" value="PROKAR_LIPOPROTEIN"/>
    <property type="match status" value="1"/>
</dbReference>
<reference evidence="3 4" key="1">
    <citation type="journal article" date="2011" name="BMC Genomics">
        <title>Complete genome sequence of Corynebacterium variabile DSM 44702 isolated from the surface of smear-ripened cheeses and insights into cheese ripening and flavor generation.</title>
        <authorList>
            <person name="Schroeder J."/>
            <person name="Maus I."/>
            <person name="Trost E."/>
            <person name="Tauch A."/>
        </authorList>
    </citation>
    <scope>NUCLEOTIDE SEQUENCE [LARGE SCALE GENOMIC DNA]</scope>
    <source>
        <strain evidence="4">DSM 44702 / JCM 12073 / NCIMB 30131</strain>
    </source>
</reference>
<feature type="signal peptide" evidence="2">
    <location>
        <begin position="1"/>
        <end position="21"/>
    </location>
</feature>
<dbReference type="AlphaFoldDB" id="G0HAX8"/>